<dbReference type="Gene3D" id="3.40.50.1400">
    <property type="match status" value="2"/>
</dbReference>
<evidence type="ECO:0000256" key="3">
    <source>
        <dbReference type="ARBA" id="ARBA00022723"/>
    </source>
</evidence>
<evidence type="ECO:0000256" key="6">
    <source>
        <dbReference type="ARBA" id="ARBA00023239"/>
    </source>
</evidence>
<evidence type="ECO:0000256" key="2">
    <source>
        <dbReference type="ARBA" id="ARBA00012400"/>
    </source>
</evidence>
<keyword evidence="10" id="KW-1185">Reference proteome</keyword>
<dbReference type="PANTHER" id="PTHR33542:SF3">
    <property type="entry name" value="SIROHYDROCHLORIN FERROCHELATASE, CHLOROPLASTIC"/>
    <property type="match status" value="1"/>
</dbReference>
<accession>U2RVP0</accession>
<protein>
    <recommendedName>
        <fullName evidence="2">precorrin-2 dehydrogenase</fullName>
        <ecNumber evidence="2">1.3.1.76</ecNumber>
    </recommendedName>
</protein>
<evidence type="ECO:0000256" key="8">
    <source>
        <dbReference type="ARBA" id="ARBA00047561"/>
    </source>
</evidence>
<dbReference type="Gene3D" id="3.40.50.720">
    <property type="entry name" value="NAD(P)-binding Rossmann-like Domain"/>
    <property type="match status" value="1"/>
</dbReference>
<keyword evidence="4" id="KW-0560">Oxidoreductase</keyword>
<dbReference type="GO" id="GO:0019354">
    <property type="term" value="P:siroheme biosynthetic process"/>
    <property type="evidence" value="ECO:0007669"/>
    <property type="project" value="UniProtKB-UniPathway"/>
</dbReference>
<keyword evidence="5" id="KW-0520">NAD</keyword>
<dbReference type="UniPathway" id="UPA00262">
    <property type="reaction ID" value="UER00222"/>
</dbReference>
<dbReference type="InterPro" id="IPR002762">
    <property type="entry name" value="CbiX-like"/>
</dbReference>
<dbReference type="InterPro" id="IPR050963">
    <property type="entry name" value="Sirohydro_Cobaltochel/CbiX"/>
</dbReference>
<dbReference type="Proteomes" id="UP000017052">
    <property type="component" value="Unassembled WGS sequence"/>
</dbReference>
<keyword evidence="6 9" id="KW-0456">Lyase</keyword>
<dbReference type="NCBIfam" id="TIGR01470">
    <property type="entry name" value="cysG_Nterm"/>
    <property type="match status" value="1"/>
</dbReference>
<dbReference type="GO" id="GO:0046872">
    <property type="term" value="F:metal ion binding"/>
    <property type="evidence" value="ECO:0007669"/>
    <property type="project" value="UniProtKB-KW"/>
</dbReference>
<dbReference type="GeneID" id="95358915"/>
<comment type="pathway">
    <text evidence="1">Porphyrin-containing compound metabolism; siroheme biosynthesis; sirohydrochlorin from precorrin-2: step 1/1.</text>
</comment>
<dbReference type="PANTHER" id="PTHR33542">
    <property type="entry name" value="SIROHYDROCHLORIN FERROCHELATASE, CHLOROPLASTIC"/>
    <property type="match status" value="1"/>
</dbReference>
<evidence type="ECO:0000256" key="4">
    <source>
        <dbReference type="ARBA" id="ARBA00023002"/>
    </source>
</evidence>
<comment type="caution">
    <text evidence="9">The sequence shown here is derived from an EMBL/GenBank/DDBJ whole genome shotgun (WGS) entry which is preliminary data.</text>
</comment>
<dbReference type="Pfam" id="PF13241">
    <property type="entry name" value="NAD_binding_7"/>
    <property type="match status" value="1"/>
</dbReference>
<dbReference type="SUPFAM" id="SSF51735">
    <property type="entry name" value="NAD(P)-binding Rossmann-fold domains"/>
    <property type="match status" value="1"/>
</dbReference>
<name>U2RVP0_9ACTN</name>
<evidence type="ECO:0000256" key="7">
    <source>
        <dbReference type="ARBA" id="ARBA00023244"/>
    </source>
</evidence>
<evidence type="ECO:0000256" key="1">
    <source>
        <dbReference type="ARBA" id="ARBA00005010"/>
    </source>
</evidence>
<dbReference type="GO" id="GO:0016829">
    <property type="term" value="F:lyase activity"/>
    <property type="evidence" value="ECO:0007669"/>
    <property type="project" value="UniProtKB-KW"/>
</dbReference>
<evidence type="ECO:0000313" key="9">
    <source>
        <dbReference type="EMBL" id="ERK57633.1"/>
    </source>
</evidence>
<dbReference type="RefSeq" id="WP_021797324.1">
    <property type="nucleotide sequence ID" value="NZ_ACVN02000150.1"/>
</dbReference>
<dbReference type="Pfam" id="PF01903">
    <property type="entry name" value="CbiX"/>
    <property type="match status" value="2"/>
</dbReference>
<dbReference type="EC" id="1.3.1.76" evidence="2"/>
<keyword evidence="3" id="KW-0479">Metal-binding</keyword>
<evidence type="ECO:0000313" key="10">
    <source>
        <dbReference type="Proteomes" id="UP000017052"/>
    </source>
</evidence>
<dbReference type="AlphaFoldDB" id="U2RVP0"/>
<dbReference type="InterPro" id="IPR036291">
    <property type="entry name" value="NAD(P)-bd_dom_sf"/>
</dbReference>
<dbReference type="CDD" id="cd03416">
    <property type="entry name" value="CbiX_SirB_N"/>
    <property type="match status" value="1"/>
</dbReference>
<comment type="catalytic activity">
    <reaction evidence="8">
        <text>precorrin-2 + NAD(+) = sirohydrochlorin + NADH + 2 H(+)</text>
        <dbReference type="Rhea" id="RHEA:15613"/>
        <dbReference type="ChEBI" id="CHEBI:15378"/>
        <dbReference type="ChEBI" id="CHEBI:57540"/>
        <dbReference type="ChEBI" id="CHEBI:57945"/>
        <dbReference type="ChEBI" id="CHEBI:58351"/>
        <dbReference type="ChEBI" id="CHEBI:58827"/>
        <dbReference type="EC" id="1.3.1.76"/>
    </reaction>
</comment>
<dbReference type="EMBL" id="ACVN02000150">
    <property type="protein sequence ID" value="ERK57633.1"/>
    <property type="molecule type" value="Genomic_DNA"/>
</dbReference>
<dbReference type="SUPFAM" id="SSF53800">
    <property type="entry name" value="Chelatase"/>
    <property type="match status" value="1"/>
</dbReference>
<sequence>MTRQPPLVVAAHGTRQAEGLASCRALVDRVAGRLPDVHVGIGFVELAEPDIAAAVGDALEAVPPQAGGEDPDAVVVPLLLHTGGHVRADIPDAIEAGRGDARVAYAGPLMPDPRVRFALQRRIDEALTPAGGEAWRPGDTAVVLVGRGALVPDANAEHYRIARLVWDEMGLRQVLPAFIQVNRPSVPDALSAAAASGLTRIVVAPVFLFTGKLSEWLAEQVGAWVESHPGVEVRIAHVIDDCDEIADVVIDRYRRRLGSEGAGQGAPVYLSGLRLQGRRVLVVGAGHVAERRIPQLLEAGARVRVVAPSAGIKVSGLAARGQVELVGRGFRPSDVDDAWYVVAAANDAAVNRQVAEAAEARHIFCVRSDRATGGSAYTPATEQAGGISVAVVGDRNPRRSVKVREELLRALQGV</sequence>
<gene>
    <name evidence="9" type="primary">cbiX_3</name>
    <name evidence="9" type="ORF">HMPREF0682_0715</name>
</gene>
<dbReference type="CDD" id="cd03414">
    <property type="entry name" value="CbiX_SirB_C"/>
    <property type="match status" value="1"/>
</dbReference>
<keyword evidence="7" id="KW-0627">Porphyrin biosynthesis</keyword>
<dbReference type="GO" id="GO:0043115">
    <property type="term" value="F:precorrin-2 dehydrogenase activity"/>
    <property type="evidence" value="ECO:0007669"/>
    <property type="project" value="UniProtKB-EC"/>
</dbReference>
<evidence type="ECO:0000256" key="5">
    <source>
        <dbReference type="ARBA" id="ARBA00023027"/>
    </source>
</evidence>
<dbReference type="OrthoDB" id="7345302at2"/>
<reference evidence="9" key="1">
    <citation type="submission" date="2013-08" db="EMBL/GenBank/DDBJ databases">
        <authorList>
            <person name="Durkin A.S."/>
            <person name="Haft D.R."/>
            <person name="McCorrison J."/>
            <person name="Torralba M."/>
            <person name="Gillis M."/>
            <person name="Haft D.H."/>
            <person name="Methe B."/>
            <person name="Sutton G."/>
            <person name="Nelson K.E."/>
        </authorList>
    </citation>
    <scope>NUCLEOTIDE SEQUENCE [LARGE SCALE GENOMIC DNA]</scope>
    <source>
        <strain evidence="9">F0233</strain>
    </source>
</reference>
<dbReference type="InterPro" id="IPR006367">
    <property type="entry name" value="Sirohaem_synthase_N"/>
</dbReference>
<proteinExistence type="predicted"/>
<organism evidence="9 10">
    <name type="scientific">Propionibacterium acidifaciens F0233</name>
    <dbReference type="NCBI Taxonomy" id="553198"/>
    <lineage>
        <taxon>Bacteria</taxon>
        <taxon>Bacillati</taxon>
        <taxon>Actinomycetota</taxon>
        <taxon>Actinomycetes</taxon>
        <taxon>Propionibacteriales</taxon>
        <taxon>Propionibacteriaceae</taxon>
        <taxon>Propionibacterium</taxon>
    </lineage>
</organism>